<protein>
    <recommendedName>
        <fullName evidence="3">Mab-21-like nucleotidyltransferase domain-containing protein</fullName>
    </recommendedName>
</protein>
<sequence length="272" mass="31425">MENFSSRLWTHLSVILGTEEEVYIRRRIFALANSINKHLDKFRVIYCGSRAEGLSLPESDIDQMDVNGNISVSENPTDLDIDKVMITRDIKPGFGKLRCSNSQKNKLYFGDGLIQTQDGLFLSSLFSRDDFLRQMLNHFPCAVAHGPCLSIQERLTVDLDLLRCFSCKWPQIASEWIDRRRHYGWPSSDLIQHIVQDGCLLISIGNPNSHEVYFIALKKRTLPGTKRISLIVFWTCLRRLLKWIWDEYCPNYFIKDNNVFEGKICGSNSKVL</sequence>
<keyword evidence="2" id="KW-1185">Reference proteome</keyword>
<organism evidence="1 2">
    <name type="scientific">Tegillarca granosa</name>
    <name type="common">Malaysian cockle</name>
    <name type="synonym">Anadara granosa</name>
    <dbReference type="NCBI Taxonomy" id="220873"/>
    <lineage>
        <taxon>Eukaryota</taxon>
        <taxon>Metazoa</taxon>
        <taxon>Spiralia</taxon>
        <taxon>Lophotrochozoa</taxon>
        <taxon>Mollusca</taxon>
        <taxon>Bivalvia</taxon>
        <taxon>Autobranchia</taxon>
        <taxon>Pteriomorphia</taxon>
        <taxon>Arcoida</taxon>
        <taxon>Arcoidea</taxon>
        <taxon>Arcidae</taxon>
        <taxon>Tegillarca</taxon>
    </lineage>
</organism>
<dbReference type="Proteomes" id="UP001217089">
    <property type="component" value="Unassembled WGS sequence"/>
</dbReference>
<comment type="caution">
    <text evidence="1">The sequence shown here is derived from an EMBL/GenBank/DDBJ whole genome shotgun (WGS) entry which is preliminary data.</text>
</comment>
<dbReference type="InterPro" id="IPR043519">
    <property type="entry name" value="NT_sf"/>
</dbReference>
<evidence type="ECO:0008006" key="3">
    <source>
        <dbReference type="Google" id="ProtNLM"/>
    </source>
</evidence>
<evidence type="ECO:0000313" key="1">
    <source>
        <dbReference type="EMBL" id="KAJ8311717.1"/>
    </source>
</evidence>
<evidence type="ECO:0000313" key="2">
    <source>
        <dbReference type="Proteomes" id="UP001217089"/>
    </source>
</evidence>
<reference evidence="1 2" key="1">
    <citation type="submission" date="2022-12" db="EMBL/GenBank/DDBJ databases">
        <title>Chromosome-level genome of Tegillarca granosa.</title>
        <authorList>
            <person name="Kim J."/>
        </authorList>
    </citation>
    <scope>NUCLEOTIDE SEQUENCE [LARGE SCALE GENOMIC DNA]</scope>
    <source>
        <strain evidence="1">Teg-2019</strain>
        <tissue evidence="1">Adductor muscle</tissue>
    </source>
</reference>
<name>A0ABQ9F614_TEGGR</name>
<dbReference type="EMBL" id="JARBDR010000496">
    <property type="protein sequence ID" value="KAJ8311717.1"/>
    <property type="molecule type" value="Genomic_DNA"/>
</dbReference>
<proteinExistence type="predicted"/>
<dbReference type="SUPFAM" id="SSF81301">
    <property type="entry name" value="Nucleotidyltransferase"/>
    <property type="match status" value="1"/>
</dbReference>
<dbReference type="Gene3D" id="1.10.1410.40">
    <property type="match status" value="1"/>
</dbReference>
<gene>
    <name evidence="1" type="ORF">KUTeg_011072</name>
</gene>
<accession>A0ABQ9F614</accession>